<protein>
    <submittedName>
        <fullName evidence="3">PPM-type phosphatase domain-containing protein</fullName>
    </submittedName>
</protein>
<evidence type="ECO:0000313" key="2">
    <source>
        <dbReference type="Proteomes" id="UP000492821"/>
    </source>
</evidence>
<dbReference type="WBParaSite" id="Pan_g8056.t1">
    <property type="protein sequence ID" value="Pan_g8056.t1"/>
    <property type="gene ID" value="Pan_g8056"/>
</dbReference>
<organism evidence="2 3">
    <name type="scientific">Panagrellus redivivus</name>
    <name type="common">Microworm</name>
    <dbReference type="NCBI Taxonomy" id="6233"/>
    <lineage>
        <taxon>Eukaryota</taxon>
        <taxon>Metazoa</taxon>
        <taxon>Ecdysozoa</taxon>
        <taxon>Nematoda</taxon>
        <taxon>Chromadorea</taxon>
        <taxon>Rhabditida</taxon>
        <taxon>Tylenchina</taxon>
        <taxon>Panagrolaimomorpha</taxon>
        <taxon>Panagrolaimoidea</taxon>
        <taxon>Panagrolaimidae</taxon>
        <taxon>Panagrellus</taxon>
    </lineage>
</organism>
<dbReference type="InterPro" id="IPR001932">
    <property type="entry name" value="PPM-type_phosphatase-like_dom"/>
</dbReference>
<reference evidence="2" key="1">
    <citation type="journal article" date="2013" name="Genetics">
        <title>The draft genome and transcriptome of Panagrellus redivivus are shaped by the harsh demands of a free-living lifestyle.</title>
        <authorList>
            <person name="Srinivasan J."/>
            <person name="Dillman A.R."/>
            <person name="Macchietto M.G."/>
            <person name="Heikkinen L."/>
            <person name="Lakso M."/>
            <person name="Fracchia K.M."/>
            <person name="Antoshechkin I."/>
            <person name="Mortazavi A."/>
            <person name="Wong G."/>
            <person name="Sternberg P.W."/>
        </authorList>
    </citation>
    <scope>NUCLEOTIDE SEQUENCE [LARGE SCALE GENOMIC DNA]</scope>
    <source>
        <strain evidence="2">MT8872</strain>
    </source>
</reference>
<name>A0A7E4W658_PANRE</name>
<evidence type="ECO:0000313" key="3">
    <source>
        <dbReference type="WBParaSite" id="Pan_g8056.t1"/>
    </source>
</evidence>
<dbReference type="Gene3D" id="3.60.40.10">
    <property type="entry name" value="PPM-type phosphatase domain"/>
    <property type="match status" value="1"/>
</dbReference>
<dbReference type="InterPro" id="IPR015655">
    <property type="entry name" value="PP2C"/>
</dbReference>
<dbReference type="SUPFAM" id="SSF81606">
    <property type="entry name" value="PP2C-like"/>
    <property type="match status" value="1"/>
</dbReference>
<evidence type="ECO:0000259" key="1">
    <source>
        <dbReference type="SMART" id="SM00332"/>
    </source>
</evidence>
<feature type="domain" description="PPM-type phosphatase" evidence="1">
    <location>
        <begin position="6"/>
        <end position="337"/>
    </location>
</feature>
<dbReference type="SMART" id="SM00332">
    <property type="entry name" value="PP2Cc"/>
    <property type="match status" value="1"/>
</dbReference>
<dbReference type="Proteomes" id="UP000492821">
    <property type="component" value="Unassembled WGS sequence"/>
</dbReference>
<dbReference type="AlphaFoldDB" id="A0A7E4W658"/>
<dbReference type="InterPro" id="IPR036457">
    <property type="entry name" value="PPM-type-like_dom_sf"/>
</dbReference>
<dbReference type="GO" id="GO:0004722">
    <property type="term" value="F:protein serine/threonine phosphatase activity"/>
    <property type="evidence" value="ECO:0007669"/>
    <property type="project" value="InterPro"/>
</dbReference>
<proteinExistence type="predicted"/>
<sequence>MPHLDVDSDGDESIVPYGIKSPFHACSEVENVLVTRSRETKNGTVKMIAMINAFRNGGTLAKFISEGLMRHILNKPLLDDLTFDIIADADNAIELLIKTAFGNINSEYYDGVLASVVQARENLRQAADTEMTADCFEAMELADTKLTGGAVAVLVLMIRNRLYIANTGNSMAVVVKKFEDHQKDLYVQPVTAVHEKHMTAEAQRLQKLGVNYMKVVGPTRCFGDYFRAHGYKEDPNLKDADGRPVIVEPFVYKSELSPEKCFIMLLSPTLIQGIFLLEQRPAEYMSKVIIEELSQMEPHETLTQIVQHALNKVHDEVENKRQSKRMANVDSSMVVVLIPLQADLDKICSSPAPLHIKNQPSYNTVSAYPDFSDFFSDNLQMQDKRNTCPGRIESVKEMFKAKLLSSIDED</sequence>
<reference evidence="3" key="2">
    <citation type="submission" date="2020-10" db="UniProtKB">
        <authorList>
            <consortium name="WormBaseParasite"/>
        </authorList>
    </citation>
    <scope>IDENTIFICATION</scope>
</reference>
<accession>A0A7E4W658</accession>
<dbReference type="Pfam" id="PF00481">
    <property type="entry name" value="PP2C"/>
    <property type="match status" value="1"/>
</dbReference>
<keyword evidence="2" id="KW-1185">Reference proteome</keyword>
<dbReference type="PANTHER" id="PTHR13832:SF533">
    <property type="entry name" value="TGF-BETA-ACTIVATED KINASE 1 AND MAP3K7-BINDING PROTEIN 1"/>
    <property type="match status" value="1"/>
</dbReference>
<dbReference type="PANTHER" id="PTHR13832">
    <property type="entry name" value="PROTEIN PHOSPHATASE 2C"/>
    <property type="match status" value="1"/>
</dbReference>